<evidence type="ECO:0000256" key="4">
    <source>
        <dbReference type="ARBA" id="ARBA00022692"/>
    </source>
</evidence>
<evidence type="ECO:0000256" key="3">
    <source>
        <dbReference type="ARBA" id="ARBA00022475"/>
    </source>
</evidence>
<proteinExistence type="predicted"/>
<dbReference type="EMBL" id="SJZI01000009">
    <property type="protein sequence ID" value="TCJ17054.1"/>
    <property type="molecule type" value="Genomic_DNA"/>
</dbReference>
<dbReference type="PRINTS" id="PR01035">
    <property type="entry name" value="TCRTETA"/>
</dbReference>
<feature type="transmembrane region" description="Helical" evidence="7">
    <location>
        <begin position="151"/>
        <end position="170"/>
    </location>
</feature>
<evidence type="ECO:0000313" key="9">
    <source>
        <dbReference type="EMBL" id="TCJ17054.1"/>
    </source>
</evidence>
<dbReference type="Gene3D" id="1.20.1250.20">
    <property type="entry name" value="MFS general substrate transporter like domains"/>
    <property type="match status" value="1"/>
</dbReference>
<protein>
    <submittedName>
        <fullName evidence="9">MFS transporter</fullName>
    </submittedName>
</protein>
<feature type="transmembrane region" description="Helical" evidence="7">
    <location>
        <begin position="317"/>
        <end position="336"/>
    </location>
</feature>
<dbReference type="SUPFAM" id="SSF103473">
    <property type="entry name" value="MFS general substrate transporter"/>
    <property type="match status" value="1"/>
</dbReference>
<dbReference type="InterPro" id="IPR050171">
    <property type="entry name" value="MFS_Transporters"/>
</dbReference>
<keyword evidence="10" id="KW-1185">Reference proteome</keyword>
<dbReference type="PANTHER" id="PTHR23517:SF2">
    <property type="entry name" value="MULTIDRUG RESISTANCE PROTEIN MDTH"/>
    <property type="match status" value="1"/>
</dbReference>
<dbReference type="InterPro" id="IPR001958">
    <property type="entry name" value="Tet-R_TetA/multi-R_MdtG-like"/>
</dbReference>
<comment type="caution">
    <text evidence="9">The sequence shown here is derived from an EMBL/GenBank/DDBJ whole genome shotgun (WGS) entry which is preliminary data.</text>
</comment>
<evidence type="ECO:0000256" key="2">
    <source>
        <dbReference type="ARBA" id="ARBA00022448"/>
    </source>
</evidence>
<feature type="transmembrane region" description="Helical" evidence="7">
    <location>
        <begin position="287"/>
        <end position="311"/>
    </location>
</feature>
<feature type="transmembrane region" description="Helical" evidence="7">
    <location>
        <begin position="376"/>
        <end position="394"/>
    </location>
</feature>
<dbReference type="PROSITE" id="PS50850">
    <property type="entry name" value="MFS"/>
    <property type="match status" value="1"/>
</dbReference>
<keyword evidence="5 7" id="KW-1133">Transmembrane helix</keyword>
<evidence type="ECO:0000256" key="6">
    <source>
        <dbReference type="ARBA" id="ARBA00023136"/>
    </source>
</evidence>
<dbReference type="OrthoDB" id="5379144at2"/>
<keyword evidence="4 7" id="KW-0812">Transmembrane</keyword>
<dbReference type="AlphaFoldDB" id="A0A4R1BII1"/>
<feature type="transmembrane region" description="Helical" evidence="7">
    <location>
        <begin position="98"/>
        <end position="121"/>
    </location>
</feature>
<dbReference type="RefSeq" id="WP_131448257.1">
    <property type="nucleotide sequence ID" value="NZ_SJZI01000009.1"/>
</dbReference>
<gene>
    <name evidence="9" type="ORF">EPD60_07010</name>
</gene>
<dbReference type="PANTHER" id="PTHR23517">
    <property type="entry name" value="RESISTANCE PROTEIN MDTM, PUTATIVE-RELATED-RELATED"/>
    <property type="match status" value="1"/>
</dbReference>
<organism evidence="9 10">
    <name type="scientific">Flaviaesturariibacter flavus</name>
    <dbReference type="NCBI Taxonomy" id="2502780"/>
    <lineage>
        <taxon>Bacteria</taxon>
        <taxon>Pseudomonadati</taxon>
        <taxon>Bacteroidota</taxon>
        <taxon>Chitinophagia</taxon>
        <taxon>Chitinophagales</taxon>
        <taxon>Chitinophagaceae</taxon>
        <taxon>Flaviaestuariibacter</taxon>
    </lineage>
</organism>
<sequence length="420" mass="45070">MQLLQQIAATYKRSFSGLSRETWLLATVILINRCGFMAVPFMSLYVTQHLHRSTGEAGLIIALFGVGSVAGAATGGFLTDRFGPKPVQIGALVTGGALFLLFSSITHFGTLCALALVIAFFTESFRPANFAATHTYARPGTNTRSYALNRLAMNIGWAVGSGLGGVLASINYRLLFLVDGGISIIAGGAILLLLPAVRPQLKKRKAGAAPVRRPWQDAIFLRFMTVTTLFATCFFLMFRIGPVFFKERWGLNESVIGLLLGLNGVIIALFEMVLTARLEKRPRPLRFAMAGALLLGAAYLFLALPASAALLAGTVSMLLFTVGEMFALPFLNSFVLGRADESNRGQYAAGYTLCWSCAQVIGPAGGFFLAEHWGYGTLWLLLTLLLAGAAWGYGRVQQHSTSEQALATLAVEAEAQPQGV</sequence>
<evidence type="ECO:0000256" key="7">
    <source>
        <dbReference type="SAM" id="Phobius"/>
    </source>
</evidence>
<feature type="domain" description="Major facilitator superfamily (MFS) profile" evidence="8">
    <location>
        <begin position="21"/>
        <end position="400"/>
    </location>
</feature>
<feature type="transmembrane region" description="Helical" evidence="7">
    <location>
        <begin position="176"/>
        <end position="197"/>
    </location>
</feature>
<dbReference type="Pfam" id="PF07690">
    <property type="entry name" value="MFS_1"/>
    <property type="match status" value="1"/>
</dbReference>
<feature type="transmembrane region" description="Helical" evidence="7">
    <location>
        <begin position="58"/>
        <end position="78"/>
    </location>
</feature>
<evidence type="ECO:0000256" key="5">
    <source>
        <dbReference type="ARBA" id="ARBA00022989"/>
    </source>
</evidence>
<dbReference type="InterPro" id="IPR020846">
    <property type="entry name" value="MFS_dom"/>
</dbReference>
<name>A0A4R1BII1_9BACT</name>
<comment type="subcellular location">
    <subcellularLocation>
        <location evidence="1">Cell membrane</location>
        <topology evidence="1">Multi-pass membrane protein</topology>
    </subcellularLocation>
</comment>
<feature type="transmembrane region" description="Helical" evidence="7">
    <location>
        <begin position="255"/>
        <end position="275"/>
    </location>
</feature>
<feature type="transmembrane region" description="Helical" evidence="7">
    <location>
        <begin position="348"/>
        <end position="370"/>
    </location>
</feature>
<dbReference type="GO" id="GO:0005886">
    <property type="term" value="C:plasma membrane"/>
    <property type="evidence" value="ECO:0007669"/>
    <property type="project" value="UniProtKB-SubCell"/>
</dbReference>
<dbReference type="InterPro" id="IPR011701">
    <property type="entry name" value="MFS"/>
</dbReference>
<dbReference type="InterPro" id="IPR036259">
    <property type="entry name" value="MFS_trans_sf"/>
</dbReference>
<feature type="transmembrane region" description="Helical" evidence="7">
    <location>
        <begin position="218"/>
        <end position="240"/>
    </location>
</feature>
<keyword evidence="6 7" id="KW-0472">Membrane</keyword>
<dbReference type="GO" id="GO:0022857">
    <property type="term" value="F:transmembrane transporter activity"/>
    <property type="evidence" value="ECO:0007669"/>
    <property type="project" value="InterPro"/>
</dbReference>
<dbReference type="Proteomes" id="UP000295334">
    <property type="component" value="Unassembled WGS sequence"/>
</dbReference>
<reference evidence="9 10" key="1">
    <citation type="submission" date="2019-03" db="EMBL/GenBank/DDBJ databases">
        <authorList>
            <person name="Kim M.K.M."/>
        </authorList>
    </citation>
    <scope>NUCLEOTIDE SEQUENCE [LARGE SCALE GENOMIC DNA]</scope>
    <source>
        <strain evidence="9 10">17J68-12</strain>
    </source>
</reference>
<evidence type="ECO:0000259" key="8">
    <source>
        <dbReference type="PROSITE" id="PS50850"/>
    </source>
</evidence>
<keyword evidence="3" id="KW-1003">Cell membrane</keyword>
<accession>A0A4R1BII1</accession>
<evidence type="ECO:0000256" key="1">
    <source>
        <dbReference type="ARBA" id="ARBA00004651"/>
    </source>
</evidence>
<feature type="transmembrane region" description="Helical" evidence="7">
    <location>
        <begin position="23"/>
        <end position="46"/>
    </location>
</feature>
<evidence type="ECO:0000313" key="10">
    <source>
        <dbReference type="Proteomes" id="UP000295334"/>
    </source>
</evidence>
<keyword evidence="2" id="KW-0813">Transport</keyword>